<dbReference type="Pfam" id="PF00071">
    <property type="entry name" value="Ras"/>
    <property type="match status" value="1"/>
</dbReference>
<keyword evidence="2" id="KW-0813">Transport</keyword>
<evidence type="ECO:0000256" key="8">
    <source>
        <dbReference type="ARBA" id="ARBA00023289"/>
    </source>
</evidence>
<comment type="caution">
    <text evidence="10">The sequence shown here is derived from an EMBL/GenBank/DDBJ whole genome shotgun (WGS) entry which is preliminary data.</text>
</comment>
<comment type="similarity">
    <text evidence="1">Belongs to the small GTPase superfamily. Rab family.</text>
</comment>
<evidence type="ECO:0000256" key="2">
    <source>
        <dbReference type="ARBA" id="ARBA00022448"/>
    </source>
</evidence>
<protein>
    <recommendedName>
        <fullName evidence="9">Ras-related protein Rab-7b</fullName>
    </recommendedName>
</protein>
<proteinExistence type="inferred from homology"/>
<dbReference type="PANTHER" id="PTHR47981:SF20">
    <property type="entry name" value="RAS-RELATED PROTEIN RAB-7A"/>
    <property type="match status" value="1"/>
</dbReference>
<dbReference type="PROSITE" id="PS51420">
    <property type="entry name" value="RHO"/>
    <property type="match status" value="1"/>
</dbReference>
<dbReference type="GO" id="GO:0005525">
    <property type="term" value="F:GTP binding"/>
    <property type="evidence" value="ECO:0007669"/>
    <property type="project" value="UniProtKB-KW"/>
</dbReference>
<keyword evidence="11" id="KW-1185">Reference proteome</keyword>
<evidence type="ECO:0000256" key="9">
    <source>
        <dbReference type="ARBA" id="ARBA00067801"/>
    </source>
</evidence>
<dbReference type="GO" id="GO:0030139">
    <property type="term" value="C:endocytic vesicle"/>
    <property type="evidence" value="ECO:0007669"/>
    <property type="project" value="UniProtKB-ARBA"/>
</dbReference>
<dbReference type="GO" id="GO:0000329">
    <property type="term" value="C:fungal-type vacuole membrane"/>
    <property type="evidence" value="ECO:0007669"/>
    <property type="project" value="TreeGrafter"/>
</dbReference>
<dbReference type="PANTHER" id="PTHR47981">
    <property type="entry name" value="RAB FAMILY"/>
    <property type="match status" value="1"/>
</dbReference>
<evidence type="ECO:0000256" key="5">
    <source>
        <dbReference type="ARBA" id="ARBA00022927"/>
    </source>
</evidence>
<dbReference type="PRINTS" id="PR00449">
    <property type="entry name" value="RASTRNSFRMNG"/>
</dbReference>
<dbReference type="GO" id="GO:0005770">
    <property type="term" value="C:late endosome"/>
    <property type="evidence" value="ECO:0007669"/>
    <property type="project" value="UniProtKB-ARBA"/>
</dbReference>
<dbReference type="Gene3D" id="3.40.50.300">
    <property type="entry name" value="P-loop containing nucleotide triphosphate hydrolases"/>
    <property type="match status" value="1"/>
</dbReference>
<dbReference type="SMART" id="SM00174">
    <property type="entry name" value="RHO"/>
    <property type="match status" value="1"/>
</dbReference>
<dbReference type="SMART" id="SM00175">
    <property type="entry name" value="RAB"/>
    <property type="match status" value="1"/>
</dbReference>
<keyword evidence="7" id="KW-0449">Lipoprotein</keyword>
<accession>A0A1E5RPA2</accession>
<dbReference type="InterPro" id="IPR005225">
    <property type="entry name" value="Small_GTP-bd"/>
</dbReference>
<dbReference type="Proteomes" id="UP000095358">
    <property type="component" value="Unassembled WGS sequence"/>
</dbReference>
<evidence type="ECO:0000256" key="6">
    <source>
        <dbReference type="ARBA" id="ARBA00023134"/>
    </source>
</evidence>
<keyword evidence="4" id="KW-0547">Nucleotide-binding</keyword>
<dbReference type="GO" id="GO:0015031">
    <property type="term" value="P:protein transport"/>
    <property type="evidence" value="ECO:0007669"/>
    <property type="project" value="UniProtKB-KW"/>
</dbReference>
<dbReference type="OrthoDB" id="9989112at2759"/>
<reference evidence="11" key="1">
    <citation type="journal article" date="2016" name="Genome Announc.">
        <title>Genome sequences of three species of Hanseniaspora isolated from spontaneous wine fermentations.</title>
        <authorList>
            <person name="Sternes P.R."/>
            <person name="Lee D."/>
            <person name="Kutyna D.R."/>
            <person name="Borneman A.R."/>
        </authorList>
    </citation>
    <scope>NUCLEOTIDE SEQUENCE [LARGE SCALE GENOMIC DNA]</scope>
    <source>
        <strain evidence="11">AWRI3580</strain>
    </source>
</reference>
<organism evidence="10 11">
    <name type="scientific">Hanseniaspora uvarum</name>
    <name type="common">Yeast</name>
    <name type="synonym">Kloeckera apiculata</name>
    <dbReference type="NCBI Taxonomy" id="29833"/>
    <lineage>
        <taxon>Eukaryota</taxon>
        <taxon>Fungi</taxon>
        <taxon>Dikarya</taxon>
        <taxon>Ascomycota</taxon>
        <taxon>Saccharomycotina</taxon>
        <taxon>Saccharomycetes</taxon>
        <taxon>Saccharomycodales</taxon>
        <taxon>Saccharomycodaceae</taxon>
        <taxon>Hanseniaspora</taxon>
    </lineage>
</organism>
<dbReference type="GO" id="GO:0003924">
    <property type="term" value="F:GTPase activity"/>
    <property type="evidence" value="ECO:0007669"/>
    <property type="project" value="InterPro"/>
</dbReference>
<dbReference type="AlphaFoldDB" id="A0A1E5RPA2"/>
<keyword evidence="5" id="KW-0653">Protein transport</keyword>
<dbReference type="SMART" id="SM00176">
    <property type="entry name" value="RAN"/>
    <property type="match status" value="1"/>
</dbReference>
<sequence length="236" mass="25984">MVTVSDRKKNILKIIILGDSGVGKTSLIQRYVNGKYTQQYKATIGADFSTKDVEVEDINGGKATATLQIWDTAGQERFQSLGVAFYRGADCCILVYDVANEKSFAKLKTWRDDFLLNSNVSNPESFPFVILANKMDVDDSKKQVTTKQANDLINELSNGSSGAGDDNGSATKKNIPLFFTSAKGDLNVEFAFKEVARKALQQNQYQLSTTMFDDDEDFSNAINIRLDGSSSDSCQC</sequence>
<keyword evidence="8" id="KW-0636">Prenylation</keyword>
<keyword evidence="6" id="KW-0342">GTP-binding</keyword>
<keyword evidence="3" id="KW-0488">Methylation</keyword>
<dbReference type="FunFam" id="3.40.50.300:FF:000751">
    <property type="entry name" value="Rab family GTPase, putative"/>
    <property type="match status" value="1"/>
</dbReference>
<gene>
    <name evidence="10" type="ORF">AWRI3580_g2238</name>
</gene>
<evidence type="ECO:0000256" key="7">
    <source>
        <dbReference type="ARBA" id="ARBA00023288"/>
    </source>
</evidence>
<evidence type="ECO:0000256" key="1">
    <source>
        <dbReference type="ARBA" id="ARBA00006270"/>
    </source>
</evidence>
<dbReference type="InterPro" id="IPR001806">
    <property type="entry name" value="Small_GTPase"/>
</dbReference>
<dbReference type="PROSITE" id="PS51419">
    <property type="entry name" value="RAB"/>
    <property type="match status" value="1"/>
</dbReference>
<dbReference type="VEuPathDB" id="FungiDB:AWRI3580_g2238"/>
<dbReference type="GO" id="GO:0002682">
    <property type="term" value="P:regulation of immune system process"/>
    <property type="evidence" value="ECO:0007669"/>
    <property type="project" value="UniProtKB-ARBA"/>
</dbReference>
<evidence type="ECO:0000256" key="3">
    <source>
        <dbReference type="ARBA" id="ARBA00022481"/>
    </source>
</evidence>
<dbReference type="GO" id="GO:0032889">
    <property type="term" value="P:regulation of vacuole fusion, non-autophagic"/>
    <property type="evidence" value="ECO:0007669"/>
    <property type="project" value="TreeGrafter"/>
</dbReference>
<dbReference type="InterPro" id="IPR027417">
    <property type="entry name" value="P-loop_NTPase"/>
</dbReference>
<dbReference type="PROSITE" id="PS51421">
    <property type="entry name" value="RAS"/>
    <property type="match status" value="1"/>
</dbReference>
<evidence type="ECO:0000313" key="10">
    <source>
        <dbReference type="EMBL" id="OEJ88721.1"/>
    </source>
</evidence>
<evidence type="ECO:0000313" key="11">
    <source>
        <dbReference type="Proteomes" id="UP000095358"/>
    </source>
</evidence>
<dbReference type="STRING" id="29833.A0A1E5RPA2"/>
<dbReference type="EMBL" id="LPNN01000004">
    <property type="protein sequence ID" value="OEJ88721.1"/>
    <property type="molecule type" value="Genomic_DNA"/>
</dbReference>
<evidence type="ECO:0000256" key="4">
    <source>
        <dbReference type="ARBA" id="ARBA00022741"/>
    </source>
</evidence>
<dbReference type="SUPFAM" id="SSF52540">
    <property type="entry name" value="P-loop containing nucleoside triphosphate hydrolases"/>
    <property type="match status" value="1"/>
</dbReference>
<name>A0A1E5RPA2_HANUV</name>
<dbReference type="NCBIfam" id="TIGR00231">
    <property type="entry name" value="small_GTP"/>
    <property type="match status" value="1"/>
</dbReference>
<dbReference type="SMART" id="SM00173">
    <property type="entry name" value="RAS"/>
    <property type="match status" value="1"/>
</dbReference>